<keyword evidence="3" id="KW-1185">Reference proteome</keyword>
<comment type="caution">
    <text evidence="2">The sequence shown here is derived from an EMBL/GenBank/DDBJ whole genome shotgun (WGS) entry which is preliminary data.</text>
</comment>
<proteinExistence type="predicted"/>
<evidence type="ECO:0000256" key="1">
    <source>
        <dbReference type="SAM" id="MobiDB-lite"/>
    </source>
</evidence>
<feature type="region of interest" description="Disordered" evidence="1">
    <location>
        <begin position="34"/>
        <end position="56"/>
    </location>
</feature>
<dbReference type="Proteomes" id="UP000031419">
    <property type="component" value="Unassembled WGS sequence"/>
</dbReference>
<protein>
    <submittedName>
        <fullName evidence="2">Uncharacterized protein</fullName>
    </submittedName>
</protein>
<evidence type="ECO:0000313" key="3">
    <source>
        <dbReference type="Proteomes" id="UP000031419"/>
    </source>
</evidence>
<dbReference type="AlphaFoldDB" id="A0A073AV25"/>
<dbReference type="eggNOG" id="ENOG5033DVA">
    <property type="taxonomic scope" value="Bacteria"/>
</dbReference>
<accession>A0A073AV25</accession>
<evidence type="ECO:0000313" key="2">
    <source>
        <dbReference type="EMBL" id="KEI43245.1"/>
    </source>
</evidence>
<reference evidence="2 3" key="1">
    <citation type="submission" date="2014-06" db="EMBL/GenBank/DDBJ databases">
        <title>Saccharopolyspora rectivirgula DSM-43113 Genome sequencing.</title>
        <authorList>
            <person name="Barrera C."/>
            <person name="Millon L."/>
            <person name="Rognon B."/>
            <person name="Zaugg C."/>
            <person name="Monod M."/>
        </authorList>
    </citation>
    <scope>NUCLEOTIDE SEQUENCE [LARGE SCALE GENOMIC DNA]</scope>
    <source>
        <strain evidence="2 3">DSM 43113</strain>
    </source>
</reference>
<sequence>MAECAQPDISFESTVNADELRFDEAPRTSVEFTGQAADDSISHSVRKNLPDPVQPGVTYRDVRVDYEILARLRPERDDEAGP</sequence>
<name>A0A073AV25_9PSEU</name>
<gene>
    <name evidence="2" type="ORF">GU90_17235</name>
</gene>
<organism evidence="2 3">
    <name type="scientific">Saccharopolyspora rectivirgula</name>
    <dbReference type="NCBI Taxonomy" id="28042"/>
    <lineage>
        <taxon>Bacteria</taxon>
        <taxon>Bacillati</taxon>
        <taxon>Actinomycetota</taxon>
        <taxon>Actinomycetes</taxon>
        <taxon>Pseudonocardiales</taxon>
        <taxon>Pseudonocardiaceae</taxon>
        <taxon>Saccharopolyspora</taxon>
    </lineage>
</organism>
<dbReference type="OrthoDB" id="3431870at2"/>
<dbReference type="EMBL" id="JNVU01000040">
    <property type="protein sequence ID" value="KEI43245.1"/>
    <property type="molecule type" value="Genomic_DNA"/>
</dbReference>